<reference evidence="2" key="3">
    <citation type="submission" date="2023-05" db="EMBL/GenBank/DDBJ databases">
        <authorList>
            <person name="Smith C.H."/>
        </authorList>
    </citation>
    <scope>NUCLEOTIDE SEQUENCE</scope>
    <source>
        <strain evidence="2">CHS0354</strain>
        <tissue evidence="2">Mantle</tissue>
    </source>
</reference>
<evidence type="ECO:0000256" key="1">
    <source>
        <dbReference type="SAM" id="MobiDB-lite"/>
    </source>
</evidence>
<comment type="caution">
    <text evidence="2">The sequence shown here is derived from an EMBL/GenBank/DDBJ whole genome shotgun (WGS) entry which is preliminary data.</text>
</comment>
<dbReference type="Proteomes" id="UP001195483">
    <property type="component" value="Unassembled WGS sequence"/>
</dbReference>
<dbReference type="EMBL" id="JAEAOA010000616">
    <property type="protein sequence ID" value="KAK3584946.1"/>
    <property type="molecule type" value="Genomic_DNA"/>
</dbReference>
<reference evidence="2" key="1">
    <citation type="journal article" date="2021" name="Genome Biol. Evol.">
        <title>A High-Quality Reference Genome for a Parasitic Bivalve with Doubly Uniparental Inheritance (Bivalvia: Unionida).</title>
        <authorList>
            <person name="Smith C.H."/>
        </authorList>
    </citation>
    <scope>NUCLEOTIDE SEQUENCE</scope>
    <source>
        <strain evidence="2">CHS0354</strain>
    </source>
</reference>
<protein>
    <submittedName>
        <fullName evidence="2">Uncharacterized protein</fullName>
    </submittedName>
</protein>
<proteinExistence type="predicted"/>
<feature type="compositionally biased region" description="Polar residues" evidence="1">
    <location>
        <begin position="1"/>
        <end position="15"/>
    </location>
</feature>
<evidence type="ECO:0000313" key="2">
    <source>
        <dbReference type="EMBL" id="KAK3584946.1"/>
    </source>
</evidence>
<sequence>MANSLSSISMDSTPEVNGHNVDVPPGWNNLQARRRRNALGDIFLDQDLPRGTPLRAASSAECLNDTKRYSNKSKRADDYEHGADNYQEKQVINLWRQTARQRRRNGERNILSFAEKVLTTR</sequence>
<reference evidence="2" key="2">
    <citation type="journal article" date="2021" name="Genome Biol. Evol.">
        <title>Developing a high-quality reference genome for a parasitic bivalve with doubly uniparental inheritance (Bivalvia: Unionida).</title>
        <authorList>
            <person name="Smith C.H."/>
        </authorList>
    </citation>
    <scope>NUCLEOTIDE SEQUENCE</scope>
    <source>
        <strain evidence="2">CHS0354</strain>
        <tissue evidence="2">Mantle</tissue>
    </source>
</reference>
<dbReference type="AlphaFoldDB" id="A0AAE0S403"/>
<feature type="region of interest" description="Disordered" evidence="1">
    <location>
        <begin position="1"/>
        <end position="29"/>
    </location>
</feature>
<evidence type="ECO:0000313" key="3">
    <source>
        <dbReference type="Proteomes" id="UP001195483"/>
    </source>
</evidence>
<gene>
    <name evidence="2" type="ORF">CHS0354_009629</name>
</gene>
<name>A0AAE0S403_9BIVA</name>
<organism evidence="2 3">
    <name type="scientific">Potamilus streckersoni</name>
    <dbReference type="NCBI Taxonomy" id="2493646"/>
    <lineage>
        <taxon>Eukaryota</taxon>
        <taxon>Metazoa</taxon>
        <taxon>Spiralia</taxon>
        <taxon>Lophotrochozoa</taxon>
        <taxon>Mollusca</taxon>
        <taxon>Bivalvia</taxon>
        <taxon>Autobranchia</taxon>
        <taxon>Heteroconchia</taxon>
        <taxon>Palaeoheterodonta</taxon>
        <taxon>Unionida</taxon>
        <taxon>Unionoidea</taxon>
        <taxon>Unionidae</taxon>
        <taxon>Ambleminae</taxon>
        <taxon>Lampsilini</taxon>
        <taxon>Potamilus</taxon>
    </lineage>
</organism>
<keyword evidence="3" id="KW-1185">Reference proteome</keyword>
<accession>A0AAE0S403</accession>